<dbReference type="Proteomes" id="UP000718281">
    <property type="component" value="Unassembled WGS sequence"/>
</dbReference>
<comment type="caution">
    <text evidence="2">The sequence shown here is derived from an EMBL/GenBank/DDBJ whole genome shotgun (WGS) entry which is preliminary data.</text>
</comment>
<accession>A0A934X3E1</accession>
<dbReference type="InterPro" id="IPR016181">
    <property type="entry name" value="Acyl_CoA_acyltransferase"/>
</dbReference>
<dbReference type="Pfam" id="PF24553">
    <property type="entry name" value="Rv0428c_C"/>
    <property type="match status" value="1"/>
</dbReference>
<evidence type="ECO:0000259" key="1">
    <source>
        <dbReference type="PROSITE" id="PS51186"/>
    </source>
</evidence>
<organism evidence="2 3">
    <name type="scientific">Candidatus Phosphoribacter hodrii</name>
    <dbReference type="NCBI Taxonomy" id="2953743"/>
    <lineage>
        <taxon>Bacteria</taxon>
        <taxon>Bacillati</taxon>
        <taxon>Actinomycetota</taxon>
        <taxon>Actinomycetes</taxon>
        <taxon>Micrococcales</taxon>
        <taxon>Dermatophilaceae</taxon>
        <taxon>Candidatus Phosphoribacter</taxon>
    </lineage>
</organism>
<dbReference type="GO" id="GO:0016747">
    <property type="term" value="F:acyltransferase activity, transferring groups other than amino-acyl groups"/>
    <property type="evidence" value="ECO:0007669"/>
    <property type="project" value="InterPro"/>
</dbReference>
<dbReference type="Gene3D" id="3.40.630.30">
    <property type="match status" value="1"/>
</dbReference>
<dbReference type="SUPFAM" id="SSF55729">
    <property type="entry name" value="Acyl-CoA N-acyltransferases (Nat)"/>
    <property type="match status" value="1"/>
</dbReference>
<dbReference type="InterPro" id="IPR000182">
    <property type="entry name" value="GNAT_dom"/>
</dbReference>
<gene>
    <name evidence="2" type="ORF">IPF40_00715</name>
</gene>
<sequence>MTDGWRALEEVWLGDWLLRASHGFTQRGNSALVIDDPGLPLAAAVSTVERWYAARDLPPRFCLVTDVAGSAADPSVSTRLAQSGYVSRSATYTMTALTADLPGPPRGARDVVVDDQVTPAWLAAFAAYRRLVPGVAEAILAGSHGQLFLSVPGEGSADAPPIAIARMSTYPQWAGIHAMWVAPEHRREGVATVVVAAVARLAAERGLPGVYLQVERSNSVATAAYDGWGFRAHHGHVYYAPADDGLGTASRAQLAGRS</sequence>
<proteinExistence type="predicted"/>
<evidence type="ECO:0000313" key="3">
    <source>
        <dbReference type="Proteomes" id="UP000718281"/>
    </source>
</evidence>
<name>A0A934X3E1_9MICO</name>
<dbReference type="AlphaFoldDB" id="A0A934X3E1"/>
<evidence type="ECO:0000313" key="2">
    <source>
        <dbReference type="EMBL" id="MBK6299618.1"/>
    </source>
</evidence>
<dbReference type="EMBL" id="JADIXZ010000001">
    <property type="protein sequence ID" value="MBK6299618.1"/>
    <property type="molecule type" value="Genomic_DNA"/>
</dbReference>
<protein>
    <submittedName>
        <fullName evidence="2">GNAT family N-acetyltransferase</fullName>
    </submittedName>
</protein>
<dbReference type="PROSITE" id="PS51186">
    <property type="entry name" value="GNAT"/>
    <property type="match status" value="1"/>
</dbReference>
<dbReference type="InterPro" id="IPR056935">
    <property type="entry name" value="Rv0428c-like_C"/>
</dbReference>
<reference evidence="2 3" key="1">
    <citation type="submission" date="2020-10" db="EMBL/GenBank/DDBJ databases">
        <title>Connecting structure to function with the recovery of over 1000 high-quality activated sludge metagenome-assembled genomes encoding full-length rRNA genes using long-read sequencing.</title>
        <authorList>
            <person name="Singleton C.M."/>
            <person name="Petriglieri F."/>
            <person name="Kristensen J.M."/>
            <person name="Kirkegaard R.H."/>
            <person name="Michaelsen T.Y."/>
            <person name="Andersen M.H."/>
            <person name="Karst S.M."/>
            <person name="Dueholm M.S."/>
            <person name="Nielsen P.H."/>
            <person name="Albertsen M."/>
        </authorList>
    </citation>
    <scope>NUCLEOTIDE SEQUENCE [LARGE SCALE GENOMIC DNA]</scope>
    <source>
        <strain evidence="2">AalE_18-Q3-R2-46_BAT3C.188</strain>
    </source>
</reference>
<feature type="domain" description="N-acetyltransferase" evidence="1">
    <location>
        <begin position="112"/>
        <end position="253"/>
    </location>
</feature>